<dbReference type="InterPro" id="IPR036236">
    <property type="entry name" value="Znf_C2H2_sf"/>
</dbReference>
<dbReference type="Gene3D" id="4.10.240.10">
    <property type="entry name" value="Zn(2)-C6 fungal-type DNA-binding domain"/>
    <property type="match status" value="1"/>
</dbReference>
<evidence type="ECO:0000256" key="4">
    <source>
        <dbReference type="ARBA" id="ARBA00023163"/>
    </source>
</evidence>
<reference evidence="10 11" key="1">
    <citation type="journal article" date="2012" name="Proc. Natl. Acad. Sci. U.S.A.">
        <title>Comparative genomics of Ceriporiopsis subvermispora and Phanerochaete chrysosporium provide insight into selective ligninolysis.</title>
        <authorList>
            <person name="Fernandez-Fueyo E."/>
            <person name="Ruiz-Duenas F.J."/>
            <person name="Ferreira P."/>
            <person name="Floudas D."/>
            <person name="Hibbett D.S."/>
            <person name="Canessa P."/>
            <person name="Larrondo L.F."/>
            <person name="James T.Y."/>
            <person name="Seelenfreund D."/>
            <person name="Lobos S."/>
            <person name="Polanco R."/>
            <person name="Tello M."/>
            <person name="Honda Y."/>
            <person name="Watanabe T."/>
            <person name="Watanabe T."/>
            <person name="Ryu J.S."/>
            <person name="Kubicek C.P."/>
            <person name="Schmoll M."/>
            <person name="Gaskell J."/>
            <person name="Hammel K.E."/>
            <person name="St John F.J."/>
            <person name="Vanden Wymelenberg A."/>
            <person name="Sabat G."/>
            <person name="Splinter BonDurant S."/>
            <person name="Syed K."/>
            <person name="Yadav J.S."/>
            <person name="Doddapaneni H."/>
            <person name="Subramanian V."/>
            <person name="Lavin J.L."/>
            <person name="Oguiza J.A."/>
            <person name="Perez G."/>
            <person name="Pisabarro A.G."/>
            <person name="Ramirez L."/>
            <person name="Santoyo F."/>
            <person name="Master E."/>
            <person name="Coutinho P.M."/>
            <person name="Henrissat B."/>
            <person name="Lombard V."/>
            <person name="Magnuson J.K."/>
            <person name="Kuees U."/>
            <person name="Hori C."/>
            <person name="Igarashi K."/>
            <person name="Samejima M."/>
            <person name="Held B.W."/>
            <person name="Barry K.W."/>
            <person name="LaButti K.M."/>
            <person name="Lapidus A."/>
            <person name="Lindquist E.A."/>
            <person name="Lucas S.M."/>
            <person name="Riley R."/>
            <person name="Salamov A.A."/>
            <person name="Hoffmeister D."/>
            <person name="Schwenk D."/>
            <person name="Hadar Y."/>
            <person name="Yarden O."/>
            <person name="de Vries R.P."/>
            <person name="Wiebenga A."/>
            <person name="Stenlid J."/>
            <person name="Eastwood D."/>
            <person name="Grigoriev I.V."/>
            <person name="Berka R.M."/>
            <person name="Blanchette R.A."/>
            <person name="Kersten P."/>
            <person name="Martinez A.T."/>
            <person name="Vicuna R."/>
            <person name="Cullen D."/>
        </authorList>
    </citation>
    <scope>NUCLEOTIDE SEQUENCE [LARGE SCALE GENOMIC DNA]</scope>
    <source>
        <strain evidence="10 11">B</strain>
    </source>
</reference>
<dbReference type="Proteomes" id="UP000016930">
    <property type="component" value="Unassembled WGS sequence"/>
</dbReference>
<dbReference type="GO" id="GO:0008270">
    <property type="term" value="F:zinc ion binding"/>
    <property type="evidence" value="ECO:0007669"/>
    <property type="project" value="UniProtKB-KW"/>
</dbReference>
<organism evidence="10 11">
    <name type="scientific">Ceriporiopsis subvermispora (strain B)</name>
    <name type="common">White-rot fungus</name>
    <name type="synonym">Gelatoporia subvermispora</name>
    <dbReference type="NCBI Taxonomy" id="914234"/>
    <lineage>
        <taxon>Eukaryota</taxon>
        <taxon>Fungi</taxon>
        <taxon>Dikarya</taxon>
        <taxon>Basidiomycota</taxon>
        <taxon>Agaricomycotina</taxon>
        <taxon>Agaricomycetes</taxon>
        <taxon>Polyporales</taxon>
        <taxon>Gelatoporiaceae</taxon>
        <taxon>Gelatoporia</taxon>
    </lineage>
</organism>
<evidence type="ECO:0008006" key="12">
    <source>
        <dbReference type="Google" id="ProtNLM"/>
    </source>
</evidence>
<evidence type="ECO:0000256" key="6">
    <source>
        <dbReference type="PROSITE-ProRule" id="PRU00042"/>
    </source>
</evidence>
<feature type="compositionally biased region" description="Polar residues" evidence="7">
    <location>
        <begin position="165"/>
        <end position="201"/>
    </location>
</feature>
<dbReference type="SMART" id="SM00355">
    <property type="entry name" value="ZnF_C2H2"/>
    <property type="match status" value="2"/>
</dbReference>
<name>M2RGK5_CERS8</name>
<sequence>MSSSQQSAPIKPTTMKTESSTSQAPLSNSLSSRLMQPQAESSQTGKISKMRRHGGNIPSLPQTKLCPLCSAKFTRTTHLNRHMRTHSNERLHECDRCHSQFTRSDLLTRHKRSCGDPAHAGRSRRKSCQACADSKIKCDLQRPCSKCVARKRECIYVTGPDVMPQKSSPQLSDATTSPTNGDSQASSSPTLANSSQLQHSDPTPPEHPGSSSHSSDSMASTSPSLPAVPETPQSGIPASASSTVWDVFNHPQNNDAMMRNRPGDGKTPARPFPEDFIPNELFDDLVFSNIFPAQADWQDSFVSADDIVGDSATPDVADTDVAAALDISAPHSNHFETTFLFPLDNNLSELSGTGTTSPAVVDPVDGVTVGLGVQAQAPLEGDAIPTTGTASRLTADPTSPPEEAPRTMVQAGSSEHSDSELRYYYNLYLNAYHHNMPLIHLPTWCEIGKPPILLSAMRACGALYVRTRAATDYIDSTLASARDELIAEFAQNPKDHEQQTYLALAAVLIQTIGLFHGQHEQRASSTVYHGMIMMMIWMSGFVQSTANWRPPPIDNCASARRAWREWALHEMAKRALVVCYLHDSVHSMYYNLRPTFPSDEFNIGLPCEDALWTATCPEEWVEKLKQPSLYGDLSQRLCGTFLQDIYSKLAVPDPTFNPILMQTAFAQQVTIHAIIRRFFEAYLEEHLPELDAQKDHTVPTVPHPVSQERIYLMQLMLHRWLQSWMQSPETAQVAPNEEPPFMFNPLPFYWFAQVAVLAYQEGQPPFDQSRTFLLSNEAKFRLMKRWEGHVRAFVRKGEQQPMLVWDELMAIRLQSWRAVLASGGERVNADANLMGFFPES</sequence>
<protein>
    <recommendedName>
        <fullName evidence="12">Zn(2)-C6 fungal-type domain-containing protein</fullName>
    </recommendedName>
</protein>
<dbReference type="InterPro" id="IPR001138">
    <property type="entry name" value="Zn2Cys6_DnaBD"/>
</dbReference>
<dbReference type="PROSITE" id="PS50157">
    <property type="entry name" value="ZINC_FINGER_C2H2_2"/>
    <property type="match status" value="2"/>
</dbReference>
<dbReference type="InterPro" id="IPR036864">
    <property type="entry name" value="Zn2-C6_fun-type_DNA-bd_sf"/>
</dbReference>
<feature type="compositionally biased region" description="Low complexity" evidence="7">
    <location>
        <begin position="208"/>
        <end position="225"/>
    </location>
</feature>
<dbReference type="EMBL" id="KB445796">
    <property type="protein sequence ID" value="EMD37597.1"/>
    <property type="molecule type" value="Genomic_DNA"/>
</dbReference>
<dbReference type="Gene3D" id="3.30.160.60">
    <property type="entry name" value="Classic Zinc Finger"/>
    <property type="match status" value="2"/>
</dbReference>
<dbReference type="PROSITE" id="PS00028">
    <property type="entry name" value="ZINC_FINGER_C2H2_1"/>
    <property type="match status" value="1"/>
</dbReference>
<feature type="domain" description="C2H2-type" evidence="9">
    <location>
        <begin position="64"/>
        <end position="91"/>
    </location>
</feature>
<keyword evidence="1" id="KW-0479">Metal-binding</keyword>
<keyword evidence="2" id="KW-0862">Zinc</keyword>
<dbReference type="Pfam" id="PF04082">
    <property type="entry name" value="Fungal_trans"/>
    <property type="match status" value="1"/>
</dbReference>
<dbReference type="SUPFAM" id="SSF57701">
    <property type="entry name" value="Zn2/Cys6 DNA-binding domain"/>
    <property type="match status" value="1"/>
</dbReference>
<dbReference type="Pfam" id="PF00096">
    <property type="entry name" value="zf-C2H2"/>
    <property type="match status" value="1"/>
</dbReference>
<evidence type="ECO:0000256" key="7">
    <source>
        <dbReference type="SAM" id="MobiDB-lite"/>
    </source>
</evidence>
<keyword evidence="4" id="KW-0804">Transcription</keyword>
<dbReference type="PROSITE" id="PS00463">
    <property type="entry name" value="ZN2_CY6_FUNGAL_1"/>
    <property type="match status" value="1"/>
</dbReference>
<dbReference type="InterPro" id="IPR007219">
    <property type="entry name" value="XnlR_reg_dom"/>
</dbReference>
<dbReference type="Pfam" id="PF00172">
    <property type="entry name" value="Zn_clus"/>
    <property type="match status" value="1"/>
</dbReference>
<dbReference type="GO" id="GO:0003677">
    <property type="term" value="F:DNA binding"/>
    <property type="evidence" value="ECO:0007669"/>
    <property type="project" value="InterPro"/>
</dbReference>
<evidence type="ECO:0000256" key="2">
    <source>
        <dbReference type="ARBA" id="ARBA00022833"/>
    </source>
</evidence>
<keyword evidence="11" id="KW-1185">Reference proteome</keyword>
<dbReference type="CDD" id="cd00067">
    <property type="entry name" value="GAL4"/>
    <property type="match status" value="1"/>
</dbReference>
<accession>M2RGK5</accession>
<dbReference type="OrthoDB" id="1405595at2759"/>
<dbReference type="HOGENOM" id="CLU_364478_0_0_1"/>
<dbReference type="PROSITE" id="PS50048">
    <property type="entry name" value="ZN2_CY6_FUNGAL_2"/>
    <property type="match status" value="1"/>
</dbReference>
<dbReference type="InterPro" id="IPR013087">
    <property type="entry name" value="Znf_C2H2_type"/>
</dbReference>
<dbReference type="CDD" id="cd12148">
    <property type="entry name" value="fungal_TF_MHR"/>
    <property type="match status" value="1"/>
</dbReference>
<dbReference type="STRING" id="914234.M2RGK5"/>
<feature type="region of interest" description="Disordered" evidence="7">
    <location>
        <begin position="1"/>
        <end position="57"/>
    </location>
</feature>
<evidence type="ECO:0000313" key="11">
    <source>
        <dbReference type="Proteomes" id="UP000016930"/>
    </source>
</evidence>
<feature type="region of interest" description="Disordered" evidence="7">
    <location>
        <begin position="160"/>
        <end position="239"/>
    </location>
</feature>
<gene>
    <name evidence="10" type="ORF">CERSUDRAFT_114245</name>
</gene>
<dbReference type="AlphaFoldDB" id="M2RGK5"/>
<dbReference type="GO" id="GO:0006351">
    <property type="term" value="P:DNA-templated transcription"/>
    <property type="evidence" value="ECO:0007669"/>
    <property type="project" value="InterPro"/>
</dbReference>
<dbReference type="SMART" id="SM00066">
    <property type="entry name" value="GAL4"/>
    <property type="match status" value="1"/>
</dbReference>
<evidence type="ECO:0000256" key="3">
    <source>
        <dbReference type="ARBA" id="ARBA00023015"/>
    </source>
</evidence>
<keyword evidence="5" id="KW-0539">Nucleus</keyword>
<evidence type="ECO:0000259" key="9">
    <source>
        <dbReference type="PROSITE" id="PS50157"/>
    </source>
</evidence>
<keyword evidence="6" id="KW-0863">Zinc-finger</keyword>
<evidence type="ECO:0000256" key="5">
    <source>
        <dbReference type="ARBA" id="ARBA00023242"/>
    </source>
</evidence>
<feature type="domain" description="C2H2-type" evidence="9">
    <location>
        <begin position="92"/>
        <end position="124"/>
    </location>
</feature>
<evidence type="ECO:0000256" key="1">
    <source>
        <dbReference type="ARBA" id="ARBA00022723"/>
    </source>
</evidence>
<dbReference type="GO" id="GO:0000981">
    <property type="term" value="F:DNA-binding transcription factor activity, RNA polymerase II-specific"/>
    <property type="evidence" value="ECO:0007669"/>
    <property type="project" value="InterPro"/>
</dbReference>
<evidence type="ECO:0000313" key="10">
    <source>
        <dbReference type="EMBL" id="EMD37597.1"/>
    </source>
</evidence>
<evidence type="ECO:0000259" key="8">
    <source>
        <dbReference type="PROSITE" id="PS50048"/>
    </source>
</evidence>
<feature type="region of interest" description="Disordered" evidence="7">
    <location>
        <begin position="378"/>
        <end position="414"/>
    </location>
</feature>
<feature type="compositionally biased region" description="Polar residues" evidence="7">
    <location>
        <begin position="1"/>
        <end position="46"/>
    </location>
</feature>
<dbReference type="PANTHER" id="PTHR47660">
    <property type="entry name" value="TRANSCRIPTION FACTOR WITH C2H2 AND ZN(2)-CYS(6) DNA BINDING DOMAIN (EUROFUNG)-RELATED-RELATED"/>
    <property type="match status" value="1"/>
</dbReference>
<dbReference type="SUPFAM" id="SSF57667">
    <property type="entry name" value="beta-beta-alpha zinc fingers"/>
    <property type="match status" value="1"/>
</dbReference>
<feature type="domain" description="Zn(2)-C6 fungal-type" evidence="8">
    <location>
        <begin position="127"/>
        <end position="156"/>
    </location>
</feature>
<proteinExistence type="predicted"/>
<keyword evidence="3" id="KW-0805">Transcription regulation</keyword>